<keyword evidence="3" id="KW-1185">Reference proteome</keyword>
<sequence>MTKKVSKDGEKRPAPLEGGTRQREVRQGRVSRLDAVLRVRLRREEKAAFWEMANRARMTASALARRRLLGLKVLFEPHRAAVEHLRQACVRAEALAEQSAGVHNADIAAILAAQRAAIDCLGATLQGDEQEGV</sequence>
<evidence type="ECO:0008006" key="4">
    <source>
        <dbReference type="Google" id="ProtNLM"/>
    </source>
</evidence>
<accession>A0ABX1TPE1</accession>
<protein>
    <recommendedName>
        <fullName evidence="4">Mobilization protein</fullName>
    </recommendedName>
</protein>
<organism evidence="2 3">
    <name type="scientific">Candidatus Competibacter phosphatis</name>
    <dbReference type="NCBI Taxonomy" id="221280"/>
    <lineage>
        <taxon>Bacteria</taxon>
        <taxon>Pseudomonadati</taxon>
        <taxon>Pseudomonadota</taxon>
        <taxon>Gammaproteobacteria</taxon>
        <taxon>Candidatus Competibacteraceae</taxon>
        <taxon>Candidatus Competibacter</taxon>
    </lineage>
</organism>
<dbReference type="RefSeq" id="WP_169250595.1">
    <property type="nucleotide sequence ID" value="NZ_SPMZ01000087.1"/>
</dbReference>
<evidence type="ECO:0000313" key="3">
    <source>
        <dbReference type="Proteomes" id="UP000760480"/>
    </source>
</evidence>
<dbReference type="Proteomes" id="UP000760480">
    <property type="component" value="Unassembled WGS sequence"/>
</dbReference>
<evidence type="ECO:0000313" key="2">
    <source>
        <dbReference type="EMBL" id="NMQ21323.1"/>
    </source>
</evidence>
<dbReference type="EMBL" id="SPMZ01000087">
    <property type="protein sequence ID" value="NMQ21323.1"/>
    <property type="molecule type" value="Genomic_DNA"/>
</dbReference>
<reference evidence="2 3" key="1">
    <citation type="submission" date="2019-03" db="EMBL/GenBank/DDBJ databases">
        <title>Metabolic reconstructions from genomes of highly enriched 'Candidatus Accumulibacter' and 'Candidatus Competibacter' bioreactor populations.</title>
        <authorList>
            <person name="Annavajhala M.K."/>
            <person name="Welles L."/>
            <person name="Abbas B."/>
            <person name="Sorokin D."/>
            <person name="Park H."/>
            <person name="Van Loosdrecht M."/>
            <person name="Chandran K."/>
        </authorList>
    </citation>
    <scope>NUCLEOTIDE SEQUENCE [LARGE SCALE GENOMIC DNA]</scope>
    <source>
        <strain evidence="2 3">SBR_G</strain>
    </source>
</reference>
<gene>
    <name evidence="2" type="ORF">E4P82_20235</name>
</gene>
<feature type="region of interest" description="Disordered" evidence="1">
    <location>
        <begin position="1"/>
        <end position="25"/>
    </location>
</feature>
<evidence type="ECO:0000256" key="1">
    <source>
        <dbReference type="SAM" id="MobiDB-lite"/>
    </source>
</evidence>
<name>A0ABX1TPE1_9GAMM</name>
<comment type="caution">
    <text evidence="2">The sequence shown here is derived from an EMBL/GenBank/DDBJ whole genome shotgun (WGS) entry which is preliminary data.</text>
</comment>
<proteinExistence type="predicted"/>